<protein>
    <recommendedName>
        <fullName evidence="3">Dithiol-disulfide isomerase</fullName>
    </recommendedName>
</protein>
<organism evidence="1 2">
    <name type="scientific">Lacticaseibacillus camelliae DSM 22697 = JCM 13995</name>
    <dbReference type="NCBI Taxonomy" id="1423730"/>
    <lineage>
        <taxon>Bacteria</taxon>
        <taxon>Bacillati</taxon>
        <taxon>Bacillota</taxon>
        <taxon>Bacilli</taxon>
        <taxon>Lactobacillales</taxon>
        <taxon>Lactobacillaceae</taxon>
        <taxon>Lacticaseibacillus</taxon>
    </lineage>
</organism>
<evidence type="ECO:0008006" key="3">
    <source>
        <dbReference type="Google" id="ProtNLM"/>
    </source>
</evidence>
<name>A0A0R2EYN6_9LACO</name>
<dbReference type="InterPro" id="IPR036249">
    <property type="entry name" value="Thioredoxin-like_sf"/>
</dbReference>
<comment type="caution">
    <text evidence="1">The sequence shown here is derived from an EMBL/GenBank/DDBJ whole genome shotgun (WGS) entry which is preliminary data.</text>
</comment>
<gene>
    <name evidence="1" type="ORF">FC75_GL000090</name>
</gene>
<sequence length="203" mass="23100">MLELFLFINPIGSRCREAELIVQRLSSELTQKISLRFVPLVNFKVIDQYMADAHLDSHNLALRNQLFDTAYQLAVDYKAAQFQGNQKARKLLIMEQAHMTIPVAPYDQETAYECLEAVGFDLDAFRDDRRREEMHHCLASDQAIAVEMGITKTPAVVIMNSASAGDGLRLGNLKSYERFKSVVQKIITQPEIQPSKDLFHVLQ</sequence>
<dbReference type="Gene3D" id="3.40.30.10">
    <property type="entry name" value="Glutaredoxin"/>
    <property type="match status" value="1"/>
</dbReference>
<dbReference type="AlphaFoldDB" id="A0A0R2EYN6"/>
<evidence type="ECO:0000313" key="2">
    <source>
        <dbReference type="Proteomes" id="UP000050865"/>
    </source>
</evidence>
<dbReference type="EMBL" id="AYZJ01000067">
    <property type="protein sequence ID" value="KRN20758.1"/>
    <property type="molecule type" value="Genomic_DNA"/>
</dbReference>
<keyword evidence="2" id="KW-1185">Reference proteome</keyword>
<dbReference type="RefSeq" id="WP_056989790.1">
    <property type="nucleotide sequence ID" value="NZ_AYZJ01000067.1"/>
</dbReference>
<dbReference type="SUPFAM" id="SSF52833">
    <property type="entry name" value="Thioredoxin-like"/>
    <property type="match status" value="1"/>
</dbReference>
<dbReference type="STRING" id="1423730.FC75_GL000090"/>
<proteinExistence type="predicted"/>
<dbReference type="Proteomes" id="UP000050865">
    <property type="component" value="Unassembled WGS sequence"/>
</dbReference>
<accession>A0A0R2EYN6</accession>
<dbReference type="Pfam" id="PF13743">
    <property type="entry name" value="Thioredoxin_5"/>
    <property type="match status" value="1"/>
</dbReference>
<dbReference type="PATRIC" id="fig|1423730.4.peg.95"/>
<evidence type="ECO:0000313" key="1">
    <source>
        <dbReference type="EMBL" id="KRN20758.1"/>
    </source>
</evidence>
<reference evidence="1 2" key="1">
    <citation type="journal article" date="2015" name="Genome Announc.">
        <title>Expanding the biotechnology potential of lactobacilli through comparative genomics of 213 strains and associated genera.</title>
        <authorList>
            <person name="Sun Z."/>
            <person name="Harris H.M."/>
            <person name="McCann A."/>
            <person name="Guo C."/>
            <person name="Argimon S."/>
            <person name="Zhang W."/>
            <person name="Yang X."/>
            <person name="Jeffery I.B."/>
            <person name="Cooney J.C."/>
            <person name="Kagawa T.F."/>
            <person name="Liu W."/>
            <person name="Song Y."/>
            <person name="Salvetti E."/>
            <person name="Wrobel A."/>
            <person name="Rasinkangas P."/>
            <person name="Parkhill J."/>
            <person name="Rea M.C."/>
            <person name="O'Sullivan O."/>
            <person name="Ritari J."/>
            <person name="Douillard F.P."/>
            <person name="Paul Ross R."/>
            <person name="Yang R."/>
            <person name="Briner A.E."/>
            <person name="Felis G.E."/>
            <person name="de Vos W.M."/>
            <person name="Barrangou R."/>
            <person name="Klaenhammer T.R."/>
            <person name="Caufield P.W."/>
            <person name="Cui Y."/>
            <person name="Zhang H."/>
            <person name="O'Toole P.W."/>
        </authorList>
    </citation>
    <scope>NUCLEOTIDE SEQUENCE [LARGE SCALE GENOMIC DNA]</scope>
    <source>
        <strain evidence="1 2">DSM 22697</strain>
    </source>
</reference>